<protein>
    <recommendedName>
        <fullName evidence="3">WXG100 family type VII secretion target</fullName>
    </recommendedName>
</protein>
<dbReference type="Proteomes" id="UP000179621">
    <property type="component" value="Unassembled WGS sequence"/>
</dbReference>
<evidence type="ECO:0008006" key="3">
    <source>
        <dbReference type="Google" id="ProtNLM"/>
    </source>
</evidence>
<keyword evidence="2" id="KW-1185">Reference proteome</keyword>
<gene>
    <name evidence="1" type="ORF">BKG73_17070</name>
</gene>
<dbReference type="EMBL" id="MLIH01000027">
    <property type="protein sequence ID" value="OHU08733.1"/>
    <property type="molecule type" value="Genomic_DNA"/>
</dbReference>
<dbReference type="InterPro" id="IPR010310">
    <property type="entry name" value="T7SS_ESAT-6-like"/>
</dbReference>
<dbReference type="Gene3D" id="1.10.287.1060">
    <property type="entry name" value="ESAT-6-like"/>
    <property type="match status" value="1"/>
</dbReference>
<comment type="caution">
    <text evidence="1">The sequence shown here is derived from an EMBL/GenBank/DDBJ whole genome shotgun (WGS) entry which is preliminary data.</text>
</comment>
<evidence type="ECO:0000313" key="1">
    <source>
        <dbReference type="EMBL" id="OHU08733.1"/>
    </source>
</evidence>
<sequence>MSVLHIRYREMVAAAEELIKGAEDVKSRYGSTKGDVEKLLHGSWKGIAPEVHKELWADWDEGFGLVQAAMIEMAQHIITTAKALREAASDL</sequence>
<reference evidence="1 2" key="1">
    <citation type="submission" date="2016-10" db="EMBL/GenBank/DDBJ databases">
        <title>Evaluation of Human, Animal and Environmental Mycobacterium chelonae Isolates by Core Genome Phylogenomic Analysis, Targeted Gene Comparison, and Anti-microbial Susceptibility Patterns: A Tale of Mistaken Identities.</title>
        <authorList>
            <person name="Fogelson S.B."/>
            <person name="Camus A.C."/>
            <person name="Lorenz W."/>
            <person name="Vasireddy R."/>
            <person name="Vasireddy S."/>
            <person name="Smith T."/>
            <person name="Brown-Elliott B.A."/>
            <person name="Wallace R.J.Jr."/>
            <person name="Hasan N.A."/>
            <person name="Reischl U."/>
            <person name="Sanchez S."/>
        </authorList>
    </citation>
    <scope>NUCLEOTIDE SEQUENCE [LARGE SCALE GENOMIC DNA]</scope>
    <source>
        <strain evidence="1 2">8528</strain>
    </source>
</reference>
<dbReference type="SUPFAM" id="SSF140453">
    <property type="entry name" value="EsxAB dimer-like"/>
    <property type="match status" value="1"/>
</dbReference>
<dbReference type="RefSeq" id="WP_070911258.1">
    <property type="nucleotide sequence ID" value="NZ_MLIC01000003.1"/>
</dbReference>
<organism evidence="1 2">
    <name type="scientific">Mycobacteroides saopaulense</name>
    <dbReference type="NCBI Taxonomy" id="1578165"/>
    <lineage>
        <taxon>Bacteria</taxon>
        <taxon>Bacillati</taxon>
        <taxon>Actinomycetota</taxon>
        <taxon>Actinomycetes</taxon>
        <taxon>Mycobacteriales</taxon>
        <taxon>Mycobacteriaceae</taxon>
        <taxon>Mycobacteroides</taxon>
    </lineage>
</organism>
<dbReference type="Pfam" id="PF06013">
    <property type="entry name" value="WXG100"/>
    <property type="match status" value="1"/>
</dbReference>
<dbReference type="InterPro" id="IPR036689">
    <property type="entry name" value="ESAT-6-like_sf"/>
</dbReference>
<accession>A0ABX3BY89</accession>
<name>A0ABX3BY89_9MYCO</name>
<proteinExistence type="predicted"/>
<evidence type="ECO:0000313" key="2">
    <source>
        <dbReference type="Proteomes" id="UP000179621"/>
    </source>
</evidence>